<feature type="compositionally biased region" description="Basic and acidic residues" evidence="1">
    <location>
        <begin position="104"/>
        <end position="122"/>
    </location>
</feature>
<evidence type="ECO:0000313" key="3">
    <source>
        <dbReference type="Proteomes" id="UP000290572"/>
    </source>
</evidence>
<gene>
    <name evidence="2" type="ORF">ROHU_027512</name>
</gene>
<evidence type="ECO:0000256" key="1">
    <source>
        <dbReference type="SAM" id="MobiDB-lite"/>
    </source>
</evidence>
<evidence type="ECO:0000313" key="2">
    <source>
        <dbReference type="EMBL" id="RXN16406.1"/>
    </source>
</evidence>
<protein>
    <submittedName>
        <fullName evidence="2">Uncharacterized protein</fullName>
    </submittedName>
</protein>
<organism evidence="2 3">
    <name type="scientific">Labeo rohita</name>
    <name type="common">Indian major carp</name>
    <name type="synonym">Cyprinus rohita</name>
    <dbReference type="NCBI Taxonomy" id="84645"/>
    <lineage>
        <taxon>Eukaryota</taxon>
        <taxon>Metazoa</taxon>
        <taxon>Chordata</taxon>
        <taxon>Craniata</taxon>
        <taxon>Vertebrata</taxon>
        <taxon>Euteleostomi</taxon>
        <taxon>Actinopterygii</taxon>
        <taxon>Neopterygii</taxon>
        <taxon>Teleostei</taxon>
        <taxon>Ostariophysi</taxon>
        <taxon>Cypriniformes</taxon>
        <taxon>Cyprinidae</taxon>
        <taxon>Labeoninae</taxon>
        <taxon>Labeonini</taxon>
        <taxon>Labeo</taxon>
    </lineage>
</organism>
<sequence>MFFCSYIQRSSASSSAAYRRQAEVRRMREIDTTGETIAFTSTRFPDIHHDGVRSPIRRKMIESEVLVGRRQKSHRRSYIRLCDGVNRCERAAASVRLSPETQNESDKQNPDGETERIRRTRR</sequence>
<dbReference type="Proteomes" id="UP000290572">
    <property type="component" value="Unassembled WGS sequence"/>
</dbReference>
<name>A0A498MB12_LABRO</name>
<keyword evidence="3" id="KW-1185">Reference proteome</keyword>
<feature type="region of interest" description="Disordered" evidence="1">
    <location>
        <begin position="93"/>
        <end position="122"/>
    </location>
</feature>
<comment type="caution">
    <text evidence="2">The sequence shown here is derived from an EMBL/GenBank/DDBJ whole genome shotgun (WGS) entry which is preliminary data.</text>
</comment>
<dbReference type="AlphaFoldDB" id="A0A498MB12"/>
<proteinExistence type="predicted"/>
<accession>A0A498MB12</accession>
<reference evidence="2 3" key="1">
    <citation type="submission" date="2018-03" db="EMBL/GenBank/DDBJ databases">
        <title>Draft genome sequence of Rohu Carp (Labeo rohita).</title>
        <authorList>
            <person name="Das P."/>
            <person name="Kushwaha B."/>
            <person name="Joshi C.G."/>
            <person name="Kumar D."/>
            <person name="Nagpure N.S."/>
            <person name="Sahoo L."/>
            <person name="Das S.P."/>
            <person name="Bit A."/>
            <person name="Patnaik S."/>
            <person name="Meher P.K."/>
            <person name="Jayasankar P."/>
            <person name="Koringa P.G."/>
            <person name="Patel N.V."/>
            <person name="Hinsu A.T."/>
            <person name="Kumar R."/>
            <person name="Pandey M."/>
            <person name="Agarwal S."/>
            <person name="Srivastava S."/>
            <person name="Singh M."/>
            <person name="Iquebal M.A."/>
            <person name="Jaiswal S."/>
            <person name="Angadi U.B."/>
            <person name="Kumar N."/>
            <person name="Raza M."/>
            <person name="Shah T.M."/>
            <person name="Rai A."/>
            <person name="Jena J.K."/>
        </authorList>
    </citation>
    <scope>NUCLEOTIDE SEQUENCE [LARGE SCALE GENOMIC DNA]</scope>
    <source>
        <strain evidence="2">DASCIFA01</strain>
        <tissue evidence="2">Testis</tissue>
    </source>
</reference>
<dbReference type="EMBL" id="QBIY01012790">
    <property type="protein sequence ID" value="RXN16406.1"/>
    <property type="molecule type" value="Genomic_DNA"/>
</dbReference>